<dbReference type="EnsemblPlants" id="AET4Gv20188700.1">
    <property type="protein sequence ID" value="AET4Gv20188700.1"/>
    <property type="gene ID" value="AET4Gv20188700"/>
</dbReference>
<keyword evidence="1" id="KW-0862">Zinc</keyword>
<reference evidence="4" key="1">
    <citation type="journal article" date="2014" name="Science">
        <title>Ancient hybridizations among the ancestral genomes of bread wheat.</title>
        <authorList>
            <consortium name="International Wheat Genome Sequencing Consortium,"/>
            <person name="Marcussen T."/>
            <person name="Sandve S.R."/>
            <person name="Heier L."/>
            <person name="Spannagl M."/>
            <person name="Pfeifer M."/>
            <person name="Jakobsen K.S."/>
            <person name="Wulff B.B."/>
            <person name="Steuernagel B."/>
            <person name="Mayer K.F."/>
            <person name="Olsen O.A."/>
        </authorList>
    </citation>
    <scope>NUCLEOTIDE SEQUENCE [LARGE SCALE GENOMIC DNA]</scope>
    <source>
        <strain evidence="4">cv. AL8/78</strain>
    </source>
</reference>
<keyword evidence="1" id="KW-0863">Zinc-finger</keyword>
<dbReference type="Gramene" id="AET4Gv20188700.1">
    <property type="protein sequence ID" value="AET4Gv20188700.1"/>
    <property type="gene ID" value="AET4Gv20188700"/>
</dbReference>
<evidence type="ECO:0000259" key="2">
    <source>
        <dbReference type="PROSITE" id="PS50089"/>
    </source>
</evidence>
<protein>
    <recommendedName>
        <fullName evidence="2">RING-type domain-containing protein</fullName>
    </recommendedName>
</protein>
<feature type="domain" description="RING-type" evidence="2">
    <location>
        <begin position="156"/>
        <end position="198"/>
    </location>
</feature>
<dbReference type="Gene3D" id="3.30.40.10">
    <property type="entry name" value="Zinc/RING finger domain, C3HC4 (zinc finger)"/>
    <property type="match status" value="1"/>
</dbReference>
<dbReference type="PANTHER" id="PTHR45676">
    <property type="entry name" value="RING-H2 FINGER PROTEIN ATL51-RELATED"/>
    <property type="match status" value="1"/>
</dbReference>
<dbReference type="InterPro" id="IPR001841">
    <property type="entry name" value="Znf_RING"/>
</dbReference>
<dbReference type="SMART" id="SM00184">
    <property type="entry name" value="RING"/>
    <property type="match status" value="1"/>
</dbReference>
<evidence type="ECO:0000256" key="1">
    <source>
        <dbReference type="PROSITE-ProRule" id="PRU00175"/>
    </source>
</evidence>
<dbReference type="PANTHER" id="PTHR45676:SF159">
    <property type="entry name" value="RING-H2 FINGER PROTEIN ATL51"/>
    <property type="match status" value="1"/>
</dbReference>
<dbReference type="InterPro" id="IPR013083">
    <property type="entry name" value="Znf_RING/FYVE/PHD"/>
</dbReference>
<sequence length="216" mass="24190">PFRNMPSRAAECHIRGEATVSRLLNPHENKRCVVKLLGDLFASYELRKPGSQARGSVRQEAPQGIYEVFPICDPKTTFGSRRACSDAVHRMLKETPVIGDFDLARANWDRFLPDDVTGLVLPGLGDQAGCYDIDISLKIWVKVVDDMAAVEDMAECCICLSDLVEDRDAVRLPGCSHAFHRSCLTPWLHRAKTCPMCRAVMPSHVLYSLMHPPKRQ</sequence>
<organism evidence="3 4">
    <name type="scientific">Aegilops tauschii subsp. strangulata</name>
    <name type="common">Goatgrass</name>
    <dbReference type="NCBI Taxonomy" id="200361"/>
    <lineage>
        <taxon>Eukaryota</taxon>
        <taxon>Viridiplantae</taxon>
        <taxon>Streptophyta</taxon>
        <taxon>Embryophyta</taxon>
        <taxon>Tracheophyta</taxon>
        <taxon>Spermatophyta</taxon>
        <taxon>Magnoliopsida</taxon>
        <taxon>Liliopsida</taxon>
        <taxon>Poales</taxon>
        <taxon>Poaceae</taxon>
        <taxon>BOP clade</taxon>
        <taxon>Pooideae</taxon>
        <taxon>Triticodae</taxon>
        <taxon>Triticeae</taxon>
        <taxon>Triticinae</taxon>
        <taxon>Aegilops</taxon>
    </lineage>
</organism>
<dbReference type="Pfam" id="PF13639">
    <property type="entry name" value="zf-RING_2"/>
    <property type="match status" value="1"/>
</dbReference>
<dbReference type="STRING" id="200361.A0A453HHA5"/>
<evidence type="ECO:0000313" key="4">
    <source>
        <dbReference type="Proteomes" id="UP000015105"/>
    </source>
</evidence>
<reference evidence="4" key="2">
    <citation type="journal article" date="2017" name="Nat. Plants">
        <title>The Aegilops tauschii genome reveals multiple impacts of transposons.</title>
        <authorList>
            <person name="Zhao G."/>
            <person name="Zou C."/>
            <person name="Li K."/>
            <person name="Wang K."/>
            <person name="Li T."/>
            <person name="Gao L."/>
            <person name="Zhang X."/>
            <person name="Wang H."/>
            <person name="Yang Z."/>
            <person name="Liu X."/>
            <person name="Jiang W."/>
            <person name="Mao L."/>
            <person name="Kong X."/>
            <person name="Jiao Y."/>
            <person name="Jia J."/>
        </authorList>
    </citation>
    <scope>NUCLEOTIDE SEQUENCE [LARGE SCALE GENOMIC DNA]</scope>
    <source>
        <strain evidence="4">cv. AL8/78</strain>
    </source>
</reference>
<accession>A0A453HHA5</accession>
<proteinExistence type="predicted"/>
<dbReference type="GO" id="GO:0008270">
    <property type="term" value="F:zinc ion binding"/>
    <property type="evidence" value="ECO:0007669"/>
    <property type="project" value="UniProtKB-KW"/>
</dbReference>
<dbReference type="Proteomes" id="UP000015105">
    <property type="component" value="Chromosome 4D"/>
</dbReference>
<reference evidence="3" key="3">
    <citation type="journal article" date="2017" name="Nature">
        <title>Genome sequence of the progenitor of the wheat D genome Aegilops tauschii.</title>
        <authorList>
            <person name="Luo M.C."/>
            <person name="Gu Y.Q."/>
            <person name="Puiu D."/>
            <person name="Wang H."/>
            <person name="Twardziok S.O."/>
            <person name="Deal K.R."/>
            <person name="Huo N."/>
            <person name="Zhu T."/>
            <person name="Wang L."/>
            <person name="Wang Y."/>
            <person name="McGuire P.E."/>
            <person name="Liu S."/>
            <person name="Long H."/>
            <person name="Ramasamy R.K."/>
            <person name="Rodriguez J.C."/>
            <person name="Van S.L."/>
            <person name="Yuan L."/>
            <person name="Wang Z."/>
            <person name="Xia Z."/>
            <person name="Xiao L."/>
            <person name="Anderson O.D."/>
            <person name="Ouyang S."/>
            <person name="Liang Y."/>
            <person name="Zimin A.V."/>
            <person name="Pertea G."/>
            <person name="Qi P."/>
            <person name="Bennetzen J.L."/>
            <person name="Dai X."/>
            <person name="Dawson M.W."/>
            <person name="Muller H.G."/>
            <person name="Kugler K."/>
            <person name="Rivarola-Duarte L."/>
            <person name="Spannagl M."/>
            <person name="Mayer K.F.X."/>
            <person name="Lu F.H."/>
            <person name="Bevan M.W."/>
            <person name="Leroy P."/>
            <person name="Li P."/>
            <person name="You F.M."/>
            <person name="Sun Q."/>
            <person name="Liu Z."/>
            <person name="Lyons E."/>
            <person name="Wicker T."/>
            <person name="Salzberg S.L."/>
            <person name="Devos K.M."/>
            <person name="Dvorak J."/>
        </authorList>
    </citation>
    <scope>NUCLEOTIDE SEQUENCE [LARGE SCALE GENOMIC DNA]</scope>
    <source>
        <strain evidence="3">cv. AL8/78</strain>
    </source>
</reference>
<name>A0A453HHA5_AEGTS</name>
<dbReference type="GO" id="GO:0016567">
    <property type="term" value="P:protein ubiquitination"/>
    <property type="evidence" value="ECO:0007669"/>
    <property type="project" value="TreeGrafter"/>
</dbReference>
<keyword evidence="4" id="KW-1185">Reference proteome</keyword>
<reference evidence="3" key="5">
    <citation type="journal article" date="2021" name="G3 (Bethesda)">
        <title>Aegilops tauschii genome assembly Aet v5.0 features greater sequence contiguity and improved annotation.</title>
        <authorList>
            <person name="Wang L."/>
            <person name="Zhu T."/>
            <person name="Rodriguez J.C."/>
            <person name="Deal K.R."/>
            <person name="Dubcovsky J."/>
            <person name="McGuire P.E."/>
            <person name="Lux T."/>
            <person name="Spannagl M."/>
            <person name="Mayer K.F.X."/>
            <person name="Baldrich P."/>
            <person name="Meyers B.C."/>
            <person name="Huo N."/>
            <person name="Gu Y.Q."/>
            <person name="Zhou H."/>
            <person name="Devos K.M."/>
            <person name="Bennetzen J.L."/>
            <person name="Unver T."/>
            <person name="Budak H."/>
            <person name="Gulick P.J."/>
            <person name="Galiba G."/>
            <person name="Kalapos B."/>
            <person name="Nelson D.R."/>
            <person name="Li P."/>
            <person name="You F.M."/>
            <person name="Luo M.C."/>
            <person name="Dvorak J."/>
        </authorList>
    </citation>
    <scope>NUCLEOTIDE SEQUENCE [LARGE SCALE GENOMIC DNA]</scope>
    <source>
        <strain evidence="3">cv. AL8/78</strain>
    </source>
</reference>
<dbReference type="PROSITE" id="PS50089">
    <property type="entry name" value="ZF_RING_2"/>
    <property type="match status" value="1"/>
</dbReference>
<dbReference type="SUPFAM" id="SSF57850">
    <property type="entry name" value="RING/U-box"/>
    <property type="match status" value="1"/>
</dbReference>
<evidence type="ECO:0000313" key="3">
    <source>
        <dbReference type="EnsemblPlants" id="AET4Gv20188700.1"/>
    </source>
</evidence>
<dbReference type="AlphaFoldDB" id="A0A453HHA5"/>
<dbReference type="SMART" id="SM01197">
    <property type="entry name" value="FANCL_C"/>
    <property type="match status" value="1"/>
</dbReference>
<keyword evidence="1" id="KW-0479">Metal-binding</keyword>
<reference evidence="3" key="4">
    <citation type="submission" date="2019-03" db="UniProtKB">
        <authorList>
            <consortium name="EnsemblPlants"/>
        </authorList>
    </citation>
    <scope>IDENTIFICATION</scope>
</reference>